<gene>
    <name evidence="1" type="ORF">GJ700_11780</name>
</gene>
<sequence>MTTQGACPDFEAQMKDLLTASREQLGCSAADIGRGTGIADWTSISRHLAATGDDNPLYADFQHAAQSWWCGPLAPPGFVLGVLVPESVGALYQKQYDAVELLNRVDLWWNDHIRLGQQVDAHAALTAAEPGPLVRDRATVDLTTRAAYRTGGHPVATATGVVRVQPLQLGKELIADRTIHRYSDAEIAHIEACLAAEPAIRGPEPRWHSSVSVGDRLPSMVRGPVTWSELITWMVAEGRSAPAGNLRYRQLLEQPGNVRAHAGTDWKFSERNKAREDTLSCADVGFPAPSTRGAIMPALAAQMLTRWMGDDAFLRHLSVSLEQPVFYGDTLFMGGQVTRKFIQVIDSKEYFAVAIEIWGRNQLEQLAFSGRAIVFLPEKGHPIQLPVQKEFCSL</sequence>
<evidence type="ECO:0000313" key="2">
    <source>
        <dbReference type="Proteomes" id="UP000446768"/>
    </source>
</evidence>
<comment type="caution">
    <text evidence="1">The sequence shown here is derived from an EMBL/GenBank/DDBJ whole genome shotgun (WGS) entry which is preliminary data.</text>
</comment>
<dbReference type="Proteomes" id="UP000446768">
    <property type="component" value="Unassembled WGS sequence"/>
</dbReference>
<keyword evidence="2" id="KW-1185">Reference proteome</keyword>
<accession>A0A7X2LU04</accession>
<evidence type="ECO:0008006" key="3">
    <source>
        <dbReference type="Google" id="ProtNLM"/>
    </source>
</evidence>
<organism evidence="1 2">
    <name type="scientific">Pseudoduganella rivuli</name>
    <dbReference type="NCBI Taxonomy" id="2666085"/>
    <lineage>
        <taxon>Bacteria</taxon>
        <taxon>Pseudomonadati</taxon>
        <taxon>Pseudomonadota</taxon>
        <taxon>Betaproteobacteria</taxon>
        <taxon>Burkholderiales</taxon>
        <taxon>Oxalobacteraceae</taxon>
        <taxon>Telluria group</taxon>
        <taxon>Pseudoduganella</taxon>
    </lineage>
</organism>
<dbReference type="EMBL" id="WKJJ01000006">
    <property type="protein sequence ID" value="MRV72389.1"/>
    <property type="molecule type" value="Genomic_DNA"/>
</dbReference>
<reference evidence="1 2" key="1">
    <citation type="submission" date="2019-11" db="EMBL/GenBank/DDBJ databases">
        <title>Novel species isolated from a subtropical stream in China.</title>
        <authorList>
            <person name="Lu H."/>
        </authorList>
    </citation>
    <scope>NUCLEOTIDE SEQUENCE [LARGE SCALE GENOMIC DNA]</scope>
    <source>
        <strain evidence="1 2">FT92W</strain>
    </source>
</reference>
<dbReference type="RefSeq" id="WP_154373876.1">
    <property type="nucleotide sequence ID" value="NZ_WKJJ01000006.1"/>
</dbReference>
<proteinExistence type="predicted"/>
<dbReference type="InterPro" id="IPR029069">
    <property type="entry name" value="HotDog_dom_sf"/>
</dbReference>
<name>A0A7X2LU04_9BURK</name>
<dbReference type="Gene3D" id="3.10.129.10">
    <property type="entry name" value="Hotdog Thioesterase"/>
    <property type="match status" value="2"/>
</dbReference>
<dbReference type="AlphaFoldDB" id="A0A7X2LU04"/>
<evidence type="ECO:0000313" key="1">
    <source>
        <dbReference type="EMBL" id="MRV72389.1"/>
    </source>
</evidence>
<protein>
    <recommendedName>
        <fullName evidence="3">N-terminal of MaoC-like dehydratase domain-containing protein</fullName>
    </recommendedName>
</protein>
<dbReference type="SUPFAM" id="SSF54637">
    <property type="entry name" value="Thioesterase/thiol ester dehydrase-isomerase"/>
    <property type="match status" value="2"/>
</dbReference>